<keyword evidence="3" id="KW-0998">Cell outer membrane</keyword>
<protein>
    <submittedName>
        <fullName evidence="6">SusC/RagA family TonB-linked outer membrane protein</fullName>
    </submittedName>
</protein>
<dbReference type="InterPro" id="IPR012910">
    <property type="entry name" value="Plug_dom"/>
</dbReference>
<dbReference type="EMBL" id="CP032157">
    <property type="protein sequence ID" value="AXY74610.1"/>
    <property type="molecule type" value="Genomic_DNA"/>
</dbReference>
<organism evidence="6 7">
    <name type="scientific">Paraflavitalea soli</name>
    <dbReference type="NCBI Taxonomy" id="2315862"/>
    <lineage>
        <taxon>Bacteria</taxon>
        <taxon>Pseudomonadati</taxon>
        <taxon>Bacteroidota</taxon>
        <taxon>Chitinophagia</taxon>
        <taxon>Chitinophagales</taxon>
        <taxon>Chitinophagaceae</taxon>
        <taxon>Paraflavitalea</taxon>
    </lineage>
</organism>
<gene>
    <name evidence="6" type="ORF">D3H65_11730</name>
</gene>
<dbReference type="Proteomes" id="UP000263900">
    <property type="component" value="Chromosome"/>
</dbReference>
<dbReference type="Pfam" id="PF07715">
    <property type="entry name" value="Plug"/>
    <property type="match status" value="1"/>
</dbReference>
<dbReference type="OrthoDB" id="9768177at2"/>
<keyword evidence="7" id="KW-1185">Reference proteome</keyword>
<dbReference type="RefSeq" id="WP_119050495.1">
    <property type="nucleotide sequence ID" value="NZ_CP032157.1"/>
</dbReference>
<evidence type="ECO:0000259" key="5">
    <source>
        <dbReference type="Pfam" id="PF07715"/>
    </source>
</evidence>
<feature type="chain" id="PRO_5017727609" evidence="4">
    <location>
        <begin position="27"/>
        <end position="997"/>
    </location>
</feature>
<keyword evidence="2" id="KW-0472">Membrane</keyword>
<sequence length="997" mass="110456">MRLQSLMPAKSIAFCVLLGITCGNTAYSFSGNQVSPTIAIPGRDTIPGKKDTTLAHAAAPKQVAAQTTLSKDGKINIRPLSFTPFITAQQYVKGNLAGVYVQEPSGEPGTDQNLFVRGIAMPLLSKRELFDNQAAVYLNGIPLATENPFAYEIQQYDFNRIGPATNLLATLNIDNVESIEVIKDPAKLALLGPVAANGAIWITTKAASSGFRQINVNAYFGFAPQERVTAINGVYENNFRLPFYDKYGTLADRFNYPAYLKDSSNADYYGRSNWTDLYYKNQALYNLDLSLTGGSDRANFRFFGAATRNANSADETSLQRYNASFSINVLPLSWVTVSSMINGTHMIRNRNRNFVDRLAEARYLPDVSNPLPPNKSVYSNYLSEFDENVKDDNKTTAVQGYFNILAKMKGVRYNGGISFDYNEGTRDVFYPTQLLEGNNFVSNYFGFNQRFIFNNTLGYTFRINDDNKIDVELGQNYQTTLNKFEYAYAYNGPNNFIKLNIVEGDINKTNYLQSQGFDVFYHPSNQKAAVASFFGKAAWNYKELLDVTAVARRDGSSVMQQDNRWYTGFGLSASFDLYKALLKDSRALSALRVSASYGRNGKLLSDDRFAGGPNYRSDLSWTGAPSIGSYAGLPGISRPYTAGWVGYGIPWAYVEQATAGVEASLLKDKLQVRLDVYSKTDKDMLLPVPVPAEYGYKSAYASGMDVNNSGVDLTVQAAVLAGGKHKPALSLQANLNYNKNELKALPKGLNQVVINDHLLQVGQRIDAFWLYKNEGIYNSDAEVPVKPGTSQPLTYQGVALKAGDARWKDVNGDFTINEDDKVLSGQSLPKVTGGFGGNLAYGSFNLDFHFYFALGHKLLNKYAAQRLDFINTDASSGIDGVKEITYWEKKMDLSGYPMYNPWSNAIPYRLDQDLFLDDASFVKLRSVTLSYNLITGWKGMGKSQVFREATMYVTGANLFTITPFKGDDPELVQYNGLYTGAGLPIQRSIILGFKIAL</sequence>
<dbReference type="KEGG" id="pseg:D3H65_11730"/>
<evidence type="ECO:0000256" key="2">
    <source>
        <dbReference type="ARBA" id="ARBA00023136"/>
    </source>
</evidence>
<feature type="signal peptide" evidence="4">
    <location>
        <begin position="1"/>
        <end position="26"/>
    </location>
</feature>
<dbReference type="InterPro" id="IPR036942">
    <property type="entry name" value="Beta-barrel_TonB_sf"/>
</dbReference>
<dbReference type="AlphaFoldDB" id="A0A3B7MNJ5"/>
<accession>A0A3B7MNJ5</accession>
<proteinExistence type="predicted"/>
<evidence type="ECO:0000256" key="3">
    <source>
        <dbReference type="ARBA" id="ARBA00023237"/>
    </source>
</evidence>
<evidence type="ECO:0000256" key="4">
    <source>
        <dbReference type="SAM" id="SignalP"/>
    </source>
</evidence>
<dbReference type="Gene3D" id="2.170.130.10">
    <property type="entry name" value="TonB-dependent receptor, plug domain"/>
    <property type="match status" value="1"/>
</dbReference>
<dbReference type="SUPFAM" id="SSF56935">
    <property type="entry name" value="Porins"/>
    <property type="match status" value="1"/>
</dbReference>
<dbReference type="GO" id="GO:0009279">
    <property type="term" value="C:cell outer membrane"/>
    <property type="evidence" value="ECO:0007669"/>
    <property type="project" value="UniProtKB-SubCell"/>
</dbReference>
<comment type="subcellular location">
    <subcellularLocation>
        <location evidence="1">Cell outer membrane</location>
    </subcellularLocation>
</comment>
<evidence type="ECO:0000256" key="1">
    <source>
        <dbReference type="ARBA" id="ARBA00004442"/>
    </source>
</evidence>
<feature type="domain" description="TonB-dependent receptor plug" evidence="5">
    <location>
        <begin position="87"/>
        <end position="199"/>
    </location>
</feature>
<reference evidence="6 7" key="1">
    <citation type="submission" date="2018-09" db="EMBL/GenBank/DDBJ databases">
        <title>Genome sequencing of strain 6GH32-13.</title>
        <authorList>
            <person name="Weon H.-Y."/>
            <person name="Heo J."/>
            <person name="Kwon S.-W."/>
        </authorList>
    </citation>
    <scope>NUCLEOTIDE SEQUENCE [LARGE SCALE GENOMIC DNA]</scope>
    <source>
        <strain evidence="6 7">5GH32-13</strain>
    </source>
</reference>
<dbReference type="InterPro" id="IPR023996">
    <property type="entry name" value="TonB-dep_OMP_SusC/RagA"/>
</dbReference>
<name>A0A3B7MNJ5_9BACT</name>
<dbReference type="Gene3D" id="2.40.170.20">
    <property type="entry name" value="TonB-dependent receptor, beta-barrel domain"/>
    <property type="match status" value="1"/>
</dbReference>
<evidence type="ECO:0000313" key="6">
    <source>
        <dbReference type="EMBL" id="AXY74610.1"/>
    </source>
</evidence>
<dbReference type="NCBIfam" id="TIGR04056">
    <property type="entry name" value="OMP_RagA_SusC"/>
    <property type="match status" value="1"/>
</dbReference>
<keyword evidence="4" id="KW-0732">Signal</keyword>
<dbReference type="InterPro" id="IPR037066">
    <property type="entry name" value="Plug_dom_sf"/>
</dbReference>
<evidence type="ECO:0000313" key="7">
    <source>
        <dbReference type="Proteomes" id="UP000263900"/>
    </source>
</evidence>